<dbReference type="Proteomes" id="UP000316030">
    <property type="component" value="Unassembled WGS sequence"/>
</dbReference>
<proteinExistence type="predicted"/>
<evidence type="ECO:0000313" key="1">
    <source>
        <dbReference type="EMBL" id="SMO59712.1"/>
    </source>
</evidence>
<keyword evidence="2" id="KW-1185">Reference proteome</keyword>
<sequence length="51" mass="5713">MNIWSLSGGGLASLYSRLGVENVSSAKCRLHPALQTFTFQKCCTMHEWPVR</sequence>
<reference evidence="1 2" key="1">
    <citation type="submission" date="2017-05" db="EMBL/GenBank/DDBJ databases">
        <authorList>
            <person name="Varghese N."/>
            <person name="Submissions S."/>
        </authorList>
    </citation>
    <scope>NUCLEOTIDE SEQUENCE [LARGE SCALE GENOMIC DNA]</scope>
    <source>
        <strain evidence="1 2">DSM 29506</strain>
    </source>
</reference>
<dbReference type="AlphaFoldDB" id="A0A521CJX5"/>
<gene>
    <name evidence="1" type="ORF">SAMN06265173_1073</name>
</gene>
<name>A0A521CJX5_9RHOB</name>
<dbReference type="EMBL" id="FXTO01000007">
    <property type="protein sequence ID" value="SMO59712.1"/>
    <property type="molecule type" value="Genomic_DNA"/>
</dbReference>
<evidence type="ECO:0000313" key="2">
    <source>
        <dbReference type="Proteomes" id="UP000316030"/>
    </source>
</evidence>
<organism evidence="1 2">
    <name type="scientific">Thalassovita litoralis</name>
    <dbReference type="NCBI Taxonomy" id="1010611"/>
    <lineage>
        <taxon>Bacteria</taxon>
        <taxon>Pseudomonadati</taxon>
        <taxon>Pseudomonadota</taxon>
        <taxon>Alphaproteobacteria</taxon>
        <taxon>Rhodobacterales</taxon>
        <taxon>Roseobacteraceae</taxon>
        <taxon>Thalassovita</taxon>
    </lineage>
</organism>
<accession>A0A521CJX5</accession>
<protein>
    <submittedName>
        <fullName evidence="1">Uncharacterized protein</fullName>
    </submittedName>
</protein>